<feature type="region of interest" description="Disordered" evidence="1">
    <location>
        <begin position="29"/>
        <end position="54"/>
    </location>
</feature>
<protein>
    <submittedName>
        <fullName evidence="2">(spotted green pufferfish) hypothetical protein</fullName>
    </submittedName>
</protein>
<evidence type="ECO:0000313" key="2">
    <source>
        <dbReference type="EMBL" id="CAG05598.1"/>
    </source>
</evidence>
<sequence length="93" mass="10174">MYVNGVASIPGWTLVWWDGERERTCDGFSSALPAPRVPSTPPPPFPPPTRRNRLRSGSNVRCLVRINAICQKHPASLFSLGPSSLLSSICRGE</sequence>
<dbReference type="AlphaFoldDB" id="Q4S184"/>
<gene>
    <name evidence="2" type="ORF">GSTENG00025671001</name>
</gene>
<proteinExistence type="predicted"/>
<dbReference type="KEGG" id="tng:GSTEN00025671G001"/>
<name>Q4S184_TETNG</name>
<reference evidence="2" key="2">
    <citation type="submission" date="2004-02" db="EMBL/GenBank/DDBJ databases">
        <authorList>
            <consortium name="Genoscope"/>
            <consortium name="Whitehead Institute Centre for Genome Research"/>
        </authorList>
    </citation>
    <scope>NUCLEOTIDE SEQUENCE</scope>
</reference>
<feature type="compositionally biased region" description="Pro residues" evidence="1">
    <location>
        <begin position="35"/>
        <end position="49"/>
    </location>
</feature>
<comment type="caution">
    <text evidence="2">The sequence shown here is derived from an EMBL/GenBank/DDBJ whole genome shotgun (WGS) entry which is preliminary data.</text>
</comment>
<evidence type="ECO:0000256" key="1">
    <source>
        <dbReference type="SAM" id="MobiDB-lite"/>
    </source>
</evidence>
<reference evidence="2" key="1">
    <citation type="journal article" date="2004" name="Nature">
        <title>Genome duplication in the teleost fish Tetraodon nigroviridis reveals the early vertebrate proto-karyotype.</title>
        <authorList>
            <person name="Jaillon O."/>
            <person name="Aury J.-M."/>
            <person name="Brunet F."/>
            <person name="Petit J.-L."/>
            <person name="Stange-Thomann N."/>
            <person name="Mauceli E."/>
            <person name="Bouneau L."/>
            <person name="Fischer C."/>
            <person name="Ozouf-Costaz C."/>
            <person name="Bernot A."/>
            <person name="Nicaud S."/>
            <person name="Jaffe D."/>
            <person name="Fisher S."/>
            <person name="Lutfalla G."/>
            <person name="Dossat C."/>
            <person name="Segurens B."/>
            <person name="Dasilva C."/>
            <person name="Salanoubat M."/>
            <person name="Levy M."/>
            <person name="Boudet N."/>
            <person name="Castellano S."/>
            <person name="Anthouard V."/>
            <person name="Jubin C."/>
            <person name="Castelli V."/>
            <person name="Katinka M."/>
            <person name="Vacherie B."/>
            <person name="Biemont C."/>
            <person name="Skalli Z."/>
            <person name="Cattolico L."/>
            <person name="Poulain J."/>
            <person name="De Berardinis V."/>
            <person name="Cruaud C."/>
            <person name="Duprat S."/>
            <person name="Brottier P."/>
            <person name="Coutanceau J.-P."/>
            <person name="Gouzy J."/>
            <person name="Parra G."/>
            <person name="Lardier G."/>
            <person name="Chapple C."/>
            <person name="McKernan K.J."/>
            <person name="McEwan P."/>
            <person name="Bosak S."/>
            <person name="Kellis M."/>
            <person name="Volff J.-N."/>
            <person name="Guigo R."/>
            <person name="Zody M.C."/>
            <person name="Mesirov J."/>
            <person name="Lindblad-Toh K."/>
            <person name="Birren B."/>
            <person name="Nusbaum C."/>
            <person name="Kahn D."/>
            <person name="Robinson-Rechavi M."/>
            <person name="Laudet V."/>
            <person name="Schachter V."/>
            <person name="Quetier F."/>
            <person name="Saurin W."/>
            <person name="Scarpelli C."/>
            <person name="Wincker P."/>
            <person name="Lander E.S."/>
            <person name="Weissenbach J."/>
            <person name="Roest Crollius H."/>
        </authorList>
    </citation>
    <scope>NUCLEOTIDE SEQUENCE [LARGE SCALE GENOMIC DNA]</scope>
</reference>
<accession>Q4S184</accession>
<organism evidence="2">
    <name type="scientific">Tetraodon nigroviridis</name>
    <name type="common">Spotted green pufferfish</name>
    <name type="synonym">Chelonodon nigroviridis</name>
    <dbReference type="NCBI Taxonomy" id="99883"/>
    <lineage>
        <taxon>Eukaryota</taxon>
        <taxon>Metazoa</taxon>
        <taxon>Chordata</taxon>
        <taxon>Craniata</taxon>
        <taxon>Vertebrata</taxon>
        <taxon>Euteleostomi</taxon>
        <taxon>Actinopterygii</taxon>
        <taxon>Neopterygii</taxon>
        <taxon>Teleostei</taxon>
        <taxon>Neoteleostei</taxon>
        <taxon>Acanthomorphata</taxon>
        <taxon>Eupercaria</taxon>
        <taxon>Tetraodontiformes</taxon>
        <taxon>Tetradontoidea</taxon>
        <taxon>Tetraodontidae</taxon>
        <taxon>Tetraodon</taxon>
    </lineage>
</organism>
<dbReference type="EMBL" id="CAAE01014769">
    <property type="protein sequence ID" value="CAG05598.1"/>
    <property type="molecule type" value="Genomic_DNA"/>
</dbReference>